<gene>
    <name evidence="1" type="ORF">NKI27_05800</name>
</gene>
<sequence length="132" mass="14878">MNFSFGKRTFGIDPEDTSVTFEVWVSLSDIDPYKSVGLIRVDLDKENNLIVGFLNESIDEAMQDALKDEVMNYSDTSGLYANRNGIKDMLLTQRKTVLWAKDSEYGLEECCSVCNYVAPSYSPTFCLSCIPE</sequence>
<organism evidence="1 2">
    <name type="scientific">Alkalimarinus alittae</name>
    <dbReference type="NCBI Taxonomy" id="2961619"/>
    <lineage>
        <taxon>Bacteria</taxon>
        <taxon>Pseudomonadati</taxon>
        <taxon>Pseudomonadota</taxon>
        <taxon>Gammaproteobacteria</taxon>
        <taxon>Alteromonadales</taxon>
        <taxon>Alteromonadaceae</taxon>
        <taxon>Alkalimarinus</taxon>
    </lineage>
</organism>
<proteinExistence type="predicted"/>
<keyword evidence="2" id="KW-1185">Reference proteome</keyword>
<reference evidence="1" key="1">
    <citation type="submission" date="2022-06" db="EMBL/GenBank/DDBJ databases">
        <title>Alkalimarinus sp. nov., isolated from gut of a Alitta virens.</title>
        <authorList>
            <person name="Yang A.I."/>
            <person name="Shin N.-R."/>
        </authorList>
    </citation>
    <scope>NUCLEOTIDE SEQUENCE</scope>
    <source>
        <strain evidence="1">A2M4</strain>
    </source>
</reference>
<protein>
    <submittedName>
        <fullName evidence="1">Uncharacterized protein</fullName>
    </submittedName>
</protein>
<dbReference type="RefSeq" id="WP_265048742.1">
    <property type="nucleotide sequence ID" value="NZ_CP100390.1"/>
</dbReference>
<evidence type="ECO:0000313" key="1">
    <source>
        <dbReference type="EMBL" id="UZE97263.1"/>
    </source>
</evidence>
<dbReference type="EMBL" id="CP100390">
    <property type="protein sequence ID" value="UZE97263.1"/>
    <property type="molecule type" value="Genomic_DNA"/>
</dbReference>
<name>A0ABY6N569_9ALTE</name>
<accession>A0ABY6N569</accession>
<dbReference type="Proteomes" id="UP001163739">
    <property type="component" value="Chromosome"/>
</dbReference>
<evidence type="ECO:0000313" key="2">
    <source>
        <dbReference type="Proteomes" id="UP001163739"/>
    </source>
</evidence>